<name>A0AAP5I3Y2_9CYAN</name>
<dbReference type="Pfam" id="PF00072">
    <property type="entry name" value="Response_reg"/>
    <property type="match status" value="1"/>
</dbReference>
<comment type="caution">
    <text evidence="11">The sequence shown here is derived from an EMBL/GenBank/DDBJ whole genome shotgun (WGS) entry which is preliminary data.</text>
</comment>
<reference evidence="12" key="1">
    <citation type="journal article" date="2021" name="Science">
        <title>Hunting the eagle killer: A cyanobacterial neurotoxin causes vacuolar myelinopathy.</title>
        <authorList>
            <person name="Breinlinger S."/>
            <person name="Phillips T.J."/>
            <person name="Haram B.N."/>
            <person name="Mares J."/>
            <person name="Martinez Yerena J.A."/>
            <person name="Hrouzek P."/>
            <person name="Sobotka R."/>
            <person name="Henderson W.M."/>
            <person name="Schmieder P."/>
            <person name="Williams S.M."/>
            <person name="Lauderdale J.D."/>
            <person name="Wilde H.D."/>
            <person name="Gerrin W."/>
            <person name="Kust A."/>
            <person name="Washington J.W."/>
            <person name="Wagner C."/>
            <person name="Geier B."/>
            <person name="Liebeke M."/>
            <person name="Enke H."/>
            <person name="Niedermeyer T.H.J."/>
            <person name="Wilde S.B."/>
        </authorList>
    </citation>
    <scope>NUCLEOTIDE SEQUENCE [LARGE SCALE GENOMIC DNA]</scope>
    <source>
        <strain evidence="12">Thurmond2011</strain>
    </source>
</reference>
<protein>
    <recommendedName>
        <fullName evidence="2">histidine kinase</fullName>
        <ecNumber evidence="2">2.7.13.3</ecNumber>
    </recommendedName>
</protein>
<dbReference type="PRINTS" id="PR00344">
    <property type="entry name" value="BCTRLSENSOR"/>
</dbReference>
<dbReference type="InterPro" id="IPR003594">
    <property type="entry name" value="HATPase_dom"/>
</dbReference>
<dbReference type="Gene3D" id="1.10.287.130">
    <property type="match status" value="1"/>
</dbReference>
<accession>A0AAP5I3Y2</accession>
<dbReference type="EMBL" id="JAALHA020000002">
    <property type="protein sequence ID" value="MDR9894235.1"/>
    <property type="molecule type" value="Genomic_DNA"/>
</dbReference>
<keyword evidence="3 8" id="KW-0597">Phosphoprotein</keyword>
<dbReference type="InterPro" id="IPR050736">
    <property type="entry name" value="Sensor_HK_Regulatory"/>
</dbReference>
<dbReference type="EC" id="2.7.13.3" evidence="2"/>
<gene>
    <name evidence="11" type="ORF">G7B40_006565</name>
</gene>
<dbReference type="SMART" id="SM00387">
    <property type="entry name" value="HATPase_c"/>
    <property type="match status" value="1"/>
</dbReference>
<dbReference type="GO" id="GO:0000155">
    <property type="term" value="F:phosphorelay sensor kinase activity"/>
    <property type="evidence" value="ECO:0007669"/>
    <property type="project" value="InterPro"/>
</dbReference>
<dbReference type="PANTHER" id="PTHR43711">
    <property type="entry name" value="TWO-COMPONENT HISTIDINE KINASE"/>
    <property type="match status" value="1"/>
</dbReference>
<evidence type="ECO:0000256" key="1">
    <source>
        <dbReference type="ARBA" id="ARBA00000085"/>
    </source>
</evidence>
<dbReference type="SUPFAM" id="SSF47384">
    <property type="entry name" value="Homodimeric domain of signal transducing histidine kinase"/>
    <property type="match status" value="1"/>
</dbReference>
<sequence length="396" mass="44722">MKEKILVVEDEGIIACDIKYCLEKSGYTVPAIAAYGEQAIEKASELHPDLVLMDIMLKGNMSGIEAADQIISNFNIPVIYLTAYSDEKTLKRAKITQPFGYILKPFEEMQLITAIEIALSKYQEETLIRKALEKEKEMRELNSQFISMVSHEFRNPLSTILTSTELLTHYSQKLNEEKKSEYINHIQNAVKQMNQLMTDVLTLGKTEIGHVNFNPVEIDLEQFCSDLVAEIQLSASENHKIIFTTQENTTKQDDATVIQNTQYLATKTRLPCLDEKLLRHILSNLLLNAIKYSPHGGVIHFELFCLEEEAIFRIQDHGIGIPETDQDNLFNSFHRGSNVGKIPGHGLGLAIVKQYVELHGGEITFASKVGVGTTFVVSLPFHKRQPENCSANPKRR</sequence>
<evidence type="ECO:0000313" key="11">
    <source>
        <dbReference type="EMBL" id="MDR9894235.1"/>
    </source>
</evidence>
<keyword evidence="11" id="KW-0547">Nucleotide-binding</keyword>
<feature type="domain" description="Histidine kinase" evidence="9">
    <location>
        <begin position="148"/>
        <end position="383"/>
    </location>
</feature>
<dbReference type="InterPro" id="IPR004358">
    <property type="entry name" value="Sig_transdc_His_kin-like_C"/>
</dbReference>
<evidence type="ECO:0000256" key="3">
    <source>
        <dbReference type="ARBA" id="ARBA00022553"/>
    </source>
</evidence>
<dbReference type="Pfam" id="PF02518">
    <property type="entry name" value="HATPase_c"/>
    <property type="match status" value="1"/>
</dbReference>
<evidence type="ECO:0000256" key="8">
    <source>
        <dbReference type="PROSITE-ProRule" id="PRU00169"/>
    </source>
</evidence>
<dbReference type="InterPro" id="IPR003661">
    <property type="entry name" value="HisK_dim/P_dom"/>
</dbReference>
<dbReference type="InterPro" id="IPR005467">
    <property type="entry name" value="His_kinase_dom"/>
</dbReference>
<evidence type="ECO:0000256" key="6">
    <source>
        <dbReference type="ARBA" id="ARBA00023012"/>
    </source>
</evidence>
<dbReference type="SMART" id="SM00448">
    <property type="entry name" value="REC"/>
    <property type="match status" value="1"/>
</dbReference>
<feature type="domain" description="Response regulatory" evidence="10">
    <location>
        <begin position="4"/>
        <end position="119"/>
    </location>
</feature>
<dbReference type="PROSITE" id="PS50109">
    <property type="entry name" value="HIS_KIN"/>
    <property type="match status" value="1"/>
</dbReference>
<dbReference type="InterPro" id="IPR011006">
    <property type="entry name" value="CheY-like_superfamily"/>
</dbReference>
<comment type="catalytic activity">
    <reaction evidence="1">
        <text>ATP + protein L-histidine = ADP + protein N-phospho-L-histidine.</text>
        <dbReference type="EC" id="2.7.13.3"/>
    </reaction>
</comment>
<keyword evidence="11" id="KW-0067">ATP-binding</keyword>
<keyword evidence="4" id="KW-0808">Transferase</keyword>
<organism evidence="11 12">
    <name type="scientific">Aetokthonos hydrillicola Thurmond2011</name>
    <dbReference type="NCBI Taxonomy" id="2712845"/>
    <lineage>
        <taxon>Bacteria</taxon>
        <taxon>Bacillati</taxon>
        <taxon>Cyanobacteriota</taxon>
        <taxon>Cyanophyceae</taxon>
        <taxon>Nostocales</taxon>
        <taxon>Hapalosiphonaceae</taxon>
        <taxon>Aetokthonos</taxon>
    </lineage>
</organism>
<dbReference type="PANTHER" id="PTHR43711:SF26">
    <property type="entry name" value="SENSOR HISTIDINE KINASE RCSC"/>
    <property type="match status" value="1"/>
</dbReference>
<evidence type="ECO:0000313" key="12">
    <source>
        <dbReference type="Proteomes" id="UP000667802"/>
    </source>
</evidence>
<dbReference type="AlphaFoldDB" id="A0AAP5I3Y2"/>
<dbReference type="InterPro" id="IPR036890">
    <property type="entry name" value="HATPase_C_sf"/>
</dbReference>
<evidence type="ECO:0000256" key="5">
    <source>
        <dbReference type="ARBA" id="ARBA00022777"/>
    </source>
</evidence>
<evidence type="ECO:0000256" key="4">
    <source>
        <dbReference type="ARBA" id="ARBA00022679"/>
    </source>
</evidence>
<evidence type="ECO:0000256" key="2">
    <source>
        <dbReference type="ARBA" id="ARBA00012438"/>
    </source>
</evidence>
<dbReference type="InterPro" id="IPR001789">
    <property type="entry name" value="Sig_transdc_resp-reg_receiver"/>
</dbReference>
<dbReference type="CDD" id="cd17534">
    <property type="entry name" value="REC_DC-like"/>
    <property type="match status" value="1"/>
</dbReference>
<comment type="function">
    <text evidence="7">Photoreceptor which exists in two forms that are reversibly interconvertible by light: the R form that absorbs maximally in the red region of the spectrum and the FR form that absorbs maximally in the far-red region.</text>
</comment>
<dbReference type="CDD" id="cd00082">
    <property type="entry name" value="HisKA"/>
    <property type="match status" value="1"/>
</dbReference>
<dbReference type="Proteomes" id="UP000667802">
    <property type="component" value="Unassembled WGS sequence"/>
</dbReference>
<evidence type="ECO:0000259" key="10">
    <source>
        <dbReference type="PROSITE" id="PS50110"/>
    </source>
</evidence>
<evidence type="ECO:0000256" key="7">
    <source>
        <dbReference type="ARBA" id="ARBA00055745"/>
    </source>
</evidence>
<dbReference type="SUPFAM" id="SSF52172">
    <property type="entry name" value="CheY-like"/>
    <property type="match status" value="1"/>
</dbReference>
<dbReference type="FunFam" id="3.30.565.10:FF:000006">
    <property type="entry name" value="Sensor histidine kinase WalK"/>
    <property type="match status" value="1"/>
</dbReference>
<dbReference type="Pfam" id="PF00512">
    <property type="entry name" value="HisKA"/>
    <property type="match status" value="1"/>
</dbReference>
<dbReference type="Gene3D" id="3.40.50.2300">
    <property type="match status" value="1"/>
</dbReference>
<dbReference type="CDD" id="cd00075">
    <property type="entry name" value="HATPase"/>
    <property type="match status" value="1"/>
</dbReference>
<dbReference type="SUPFAM" id="SSF55874">
    <property type="entry name" value="ATPase domain of HSP90 chaperone/DNA topoisomerase II/histidine kinase"/>
    <property type="match status" value="1"/>
</dbReference>
<proteinExistence type="predicted"/>
<keyword evidence="12" id="KW-1185">Reference proteome</keyword>
<dbReference type="RefSeq" id="WP_208346277.1">
    <property type="nucleotide sequence ID" value="NZ_CAWQFN010000069.1"/>
</dbReference>
<dbReference type="Gene3D" id="3.30.565.10">
    <property type="entry name" value="Histidine kinase-like ATPase, C-terminal domain"/>
    <property type="match status" value="1"/>
</dbReference>
<keyword evidence="5" id="KW-0418">Kinase</keyword>
<dbReference type="PROSITE" id="PS50110">
    <property type="entry name" value="RESPONSE_REGULATORY"/>
    <property type="match status" value="1"/>
</dbReference>
<keyword evidence="6" id="KW-0902">Two-component regulatory system</keyword>
<dbReference type="GO" id="GO:0005524">
    <property type="term" value="F:ATP binding"/>
    <property type="evidence" value="ECO:0007669"/>
    <property type="project" value="UniProtKB-KW"/>
</dbReference>
<feature type="modified residue" description="4-aspartylphosphate" evidence="8">
    <location>
        <position position="54"/>
    </location>
</feature>
<dbReference type="SMART" id="SM00388">
    <property type="entry name" value="HisKA"/>
    <property type="match status" value="1"/>
</dbReference>
<dbReference type="InterPro" id="IPR036097">
    <property type="entry name" value="HisK_dim/P_sf"/>
</dbReference>
<evidence type="ECO:0000259" key="9">
    <source>
        <dbReference type="PROSITE" id="PS50109"/>
    </source>
</evidence>